<accession>A0A238UC13</accession>
<sequence>MKKLKTLSIALALIFSVSSYAQTADEIINNYIENIGGKEKLEQLKGVQMIGNMKMQGMEIPFEQLSTKDGKQLVSIELQGNKMIWSAFDGEVSWQRNQMTMEAEKSDNEATQNLKNELAQFPDPFLNYKEKGYTVELIGKETIDGTETFKIKLTKKPVLVNGESLPNITNYYFDSENFVPIVIETTVNQGPMKGQTVKSTLSDYQEVDGIYFPFSMGSQFQTMEFKEIKLNPEVDAASFALPAKK</sequence>
<organism evidence="2 3">
    <name type="scientific">Tenacibaculum jejuense</name>
    <dbReference type="NCBI Taxonomy" id="584609"/>
    <lineage>
        <taxon>Bacteria</taxon>
        <taxon>Pseudomonadati</taxon>
        <taxon>Bacteroidota</taxon>
        <taxon>Flavobacteriia</taxon>
        <taxon>Flavobacteriales</taxon>
        <taxon>Flavobacteriaceae</taxon>
        <taxon>Tenacibaculum</taxon>
    </lineage>
</organism>
<gene>
    <name evidence="2" type="ORF">TJEJU_3053</name>
</gene>
<evidence type="ECO:0000313" key="3">
    <source>
        <dbReference type="Proteomes" id="UP000215214"/>
    </source>
</evidence>
<keyword evidence="3" id="KW-1185">Reference proteome</keyword>
<feature type="chain" id="PRO_5012353492" description="Outer membrane lipoprotein-sorting protein" evidence="1">
    <location>
        <begin position="22"/>
        <end position="245"/>
    </location>
</feature>
<feature type="signal peptide" evidence="1">
    <location>
        <begin position="1"/>
        <end position="21"/>
    </location>
</feature>
<evidence type="ECO:0000256" key="1">
    <source>
        <dbReference type="SAM" id="SignalP"/>
    </source>
</evidence>
<reference evidence="2 3" key="1">
    <citation type="submission" date="2017-07" db="EMBL/GenBank/DDBJ databases">
        <authorList>
            <person name="Sun Z.S."/>
            <person name="Albrecht U."/>
            <person name="Echele G."/>
            <person name="Lee C.C."/>
        </authorList>
    </citation>
    <scope>NUCLEOTIDE SEQUENCE [LARGE SCALE GENOMIC DNA]</scope>
    <source>
        <strain evidence="3">type strain: KCTC 22618</strain>
    </source>
</reference>
<dbReference type="KEGG" id="tje:TJEJU_3053"/>
<dbReference type="OrthoDB" id="128937at2"/>
<dbReference type="AlphaFoldDB" id="A0A238UC13"/>
<keyword evidence="1" id="KW-0732">Signal</keyword>
<proteinExistence type="predicted"/>
<dbReference type="EMBL" id="LT899436">
    <property type="protein sequence ID" value="SNR16711.1"/>
    <property type="molecule type" value="Genomic_DNA"/>
</dbReference>
<protein>
    <recommendedName>
        <fullName evidence="4">Outer membrane lipoprotein-sorting protein</fullName>
    </recommendedName>
</protein>
<evidence type="ECO:0008006" key="4">
    <source>
        <dbReference type="Google" id="ProtNLM"/>
    </source>
</evidence>
<dbReference type="Gene3D" id="2.50.20.10">
    <property type="entry name" value="Lipoprotein localisation LolA/LolB/LppX"/>
    <property type="match status" value="1"/>
</dbReference>
<dbReference type="RefSeq" id="WP_095073444.1">
    <property type="nucleotide sequence ID" value="NZ_LT899436.1"/>
</dbReference>
<name>A0A238UC13_9FLAO</name>
<dbReference type="Proteomes" id="UP000215214">
    <property type="component" value="Chromosome TJEJU"/>
</dbReference>
<evidence type="ECO:0000313" key="2">
    <source>
        <dbReference type="EMBL" id="SNR16711.1"/>
    </source>
</evidence>